<dbReference type="AlphaFoldDB" id="A0A5B8VZ89"/>
<dbReference type="RefSeq" id="WP_147053873.1">
    <property type="nucleotide sequence ID" value="NZ_CP042437.1"/>
</dbReference>
<gene>
    <name evidence="2" type="ORF">FSB76_12355</name>
</gene>
<name>A0A5B8VZ89_9SPHI</name>
<dbReference type="OrthoDB" id="1003359at2"/>
<accession>A0A5B8VZ89</accession>
<feature type="chain" id="PRO_5023032382" evidence="1">
    <location>
        <begin position="25"/>
        <end position="220"/>
    </location>
</feature>
<reference evidence="2 3" key="1">
    <citation type="journal article" date="2013" name="J. Microbiol.">
        <title>Mucilaginibacter ginsenosidivorax sp. nov., with ginsenoside converting activity isolated from sediment.</title>
        <authorList>
            <person name="Kim J.K."/>
            <person name="Choi T.E."/>
            <person name="Liu Q.M."/>
            <person name="Park H.Y."/>
            <person name="Yi T.H."/>
            <person name="Yoon M.H."/>
            <person name="Kim S.C."/>
            <person name="Im W.T."/>
        </authorList>
    </citation>
    <scope>NUCLEOTIDE SEQUENCE [LARGE SCALE GENOMIC DNA]</scope>
    <source>
        <strain evidence="2 3">KHI28</strain>
    </source>
</reference>
<dbReference type="KEGG" id="mgk:FSB76_12355"/>
<feature type="signal peptide" evidence="1">
    <location>
        <begin position="1"/>
        <end position="24"/>
    </location>
</feature>
<sequence>MKPTKNTWLIAFLLTVVSSLPALAQSTKADIFSGSAKITWLGLDFTQTKFIGTAEAKVMGIGKKDDITPEEFRDDYTVGWNRLFVTEQKKYDVAESIHHSSVDYALDVAKASNAKAKFDKLYTDNPSDFKLLDEAKITAIVKGYDFQNKEGIGYIFFVSGMNKGIDKAGVWITFVDMKTKTVLLTKYYEGKPGGFGLKNYWAKAFLNVMKDVKSDYNSWK</sequence>
<keyword evidence="3" id="KW-1185">Reference proteome</keyword>
<keyword evidence="1" id="KW-0732">Signal</keyword>
<evidence type="ECO:0000313" key="2">
    <source>
        <dbReference type="EMBL" id="QEC76703.1"/>
    </source>
</evidence>
<evidence type="ECO:0000256" key="1">
    <source>
        <dbReference type="SAM" id="SignalP"/>
    </source>
</evidence>
<dbReference type="Proteomes" id="UP000321362">
    <property type="component" value="Chromosome"/>
</dbReference>
<organism evidence="2 3">
    <name type="scientific">Mucilaginibacter ginsenosidivorax</name>
    <dbReference type="NCBI Taxonomy" id="862126"/>
    <lineage>
        <taxon>Bacteria</taxon>
        <taxon>Pseudomonadati</taxon>
        <taxon>Bacteroidota</taxon>
        <taxon>Sphingobacteriia</taxon>
        <taxon>Sphingobacteriales</taxon>
        <taxon>Sphingobacteriaceae</taxon>
        <taxon>Mucilaginibacter</taxon>
    </lineage>
</organism>
<dbReference type="EMBL" id="CP042437">
    <property type="protein sequence ID" value="QEC76703.1"/>
    <property type="molecule type" value="Genomic_DNA"/>
</dbReference>
<protein>
    <submittedName>
        <fullName evidence="2">Uncharacterized protein</fullName>
    </submittedName>
</protein>
<proteinExistence type="predicted"/>
<evidence type="ECO:0000313" key="3">
    <source>
        <dbReference type="Proteomes" id="UP000321362"/>
    </source>
</evidence>